<evidence type="ECO:0000256" key="1">
    <source>
        <dbReference type="ARBA" id="ARBA00010333"/>
    </source>
</evidence>
<dbReference type="InterPro" id="IPR049871">
    <property type="entry name" value="BvgS-like_periplasmic2"/>
</dbReference>
<evidence type="ECO:0000256" key="2">
    <source>
        <dbReference type="ARBA" id="ARBA00022729"/>
    </source>
</evidence>
<dbReference type="Gene3D" id="3.40.190.10">
    <property type="entry name" value="Periplasmic binding protein-like II"/>
    <property type="match status" value="4"/>
</dbReference>
<dbReference type="EMBL" id="LR134492">
    <property type="protein sequence ID" value="VEI64737.1"/>
    <property type="molecule type" value="Genomic_DNA"/>
</dbReference>
<dbReference type="GO" id="GO:0005886">
    <property type="term" value="C:plasma membrane"/>
    <property type="evidence" value="ECO:0007669"/>
    <property type="project" value="UniProtKB-SubCell"/>
</dbReference>
<keyword evidence="3" id="KW-0547">Nucleotide-binding</keyword>
<dbReference type="Pfam" id="PF00497">
    <property type="entry name" value="SBP_bac_3"/>
    <property type="match status" value="1"/>
</dbReference>
<dbReference type="CDD" id="cd13705">
    <property type="entry name" value="PBP2_BvgS_D1"/>
    <property type="match status" value="1"/>
</dbReference>
<evidence type="ECO:0000256" key="4">
    <source>
        <dbReference type="SAM" id="SignalP"/>
    </source>
</evidence>
<dbReference type="SUPFAM" id="SSF53850">
    <property type="entry name" value="Periplasmic binding protein-like II"/>
    <property type="match status" value="2"/>
</dbReference>
<evidence type="ECO:0000313" key="6">
    <source>
        <dbReference type="EMBL" id="VEI64737.1"/>
    </source>
</evidence>
<reference evidence="6 7" key="1">
    <citation type="submission" date="2018-12" db="EMBL/GenBank/DDBJ databases">
        <authorList>
            <consortium name="Pathogen Informatics"/>
        </authorList>
    </citation>
    <scope>NUCLEOTIDE SEQUENCE [LARGE SCALE GENOMIC DNA]</scope>
    <source>
        <strain evidence="6 7">NCTC13193</strain>
    </source>
</reference>
<name>A0A3S5F1K3_SERFO</name>
<dbReference type="PANTHER" id="PTHR35936">
    <property type="entry name" value="MEMBRANE-BOUND LYTIC MUREIN TRANSGLYCOSYLASE F"/>
    <property type="match status" value="1"/>
</dbReference>
<feature type="domain" description="Solute-binding protein family 3/N-terminal" evidence="5">
    <location>
        <begin position="304"/>
        <end position="511"/>
    </location>
</feature>
<dbReference type="InterPro" id="IPR049870">
    <property type="entry name" value="BvgS-like_periplasmic1"/>
</dbReference>
<evidence type="ECO:0000256" key="3">
    <source>
        <dbReference type="ARBA" id="ARBA00022741"/>
    </source>
</evidence>
<evidence type="ECO:0000259" key="5">
    <source>
        <dbReference type="SMART" id="SM00062"/>
    </source>
</evidence>
<feature type="domain" description="Solute-binding protein family 3/N-terminal" evidence="5">
    <location>
        <begin position="57"/>
        <end position="280"/>
    </location>
</feature>
<keyword evidence="2 4" id="KW-0732">Signal</keyword>
<dbReference type="GO" id="GO:0005524">
    <property type="term" value="F:ATP binding"/>
    <property type="evidence" value="ECO:0007669"/>
    <property type="project" value="UniProtKB-KW"/>
</dbReference>
<dbReference type="CDD" id="cd13707">
    <property type="entry name" value="PBP2_BvgS_D2"/>
    <property type="match status" value="1"/>
</dbReference>
<organism evidence="6 7">
    <name type="scientific">Serratia fonticola</name>
    <dbReference type="NCBI Taxonomy" id="47917"/>
    <lineage>
        <taxon>Bacteria</taxon>
        <taxon>Pseudomonadati</taxon>
        <taxon>Pseudomonadota</taxon>
        <taxon>Gammaproteobacteria</taxon>
        <taxon>Enterobacterales</taxon>
        <taxon>Yersiniaceae</taxon>
        <taxon>Serratia</taxon>
    </lineage>
</organism>
<dbReference type="InterPro" id="IPR001638">
    <property type="entry name" value="Solute-binding_3/MltF_N"/>
</dbReference>
<keyword evidence="6" id="KW-0808">Transferase</keyword>
<comment type="similarity">
    <text evidence="1">Belongs to the bacterial solute-binding protein 3 family.</text>
</comment>
<evidence type="ECO:0000313" key="7">
    <source>
        <dbReference type="Proteomes" id="UP000270487"/>
    </source>
</evidence>
<gene>
    <name evidence="6" type="primary">evgS_1</name>
    <name evidence="6" type="ORF">NCTC13193_01243</name>
</gene>
<feature type="chain" id="PRO_5018534533" evidence="4">
    <location>
        <begin position="22"/>
        <end position="511"/>
    </location>
</feature>
<dbReference type="GO" id="GO:0004673">
    <property type="term" value="F:protein histidine kinase activity"/>
    <property type="evidence" value="ECO:0007669"/>
    <property type="project" value="UniProtKB-EC"/>
</dbReference>
<accession>A0A3S5F1K3</accession>
<dbReference type="Proteomes" id="UP000270487">
    <property type="component" value="Chromosome"/>
</dbReference>
<dbReference type="SMART" id="SM00062">
    <property type="entry name" value="PBPb"/>
    <property type="match status" value="2"/>
</dbReference>
<proteinExistence type="inferred from homology"/>
<dbReference type="AlphaFoldDB" id="A0A3S5F1K3"/>
<protein>
    <submittedName>
        <fullName evidence="6">Sensor protein evgS</fullName>
        <ecNumber evidence="6">2.7.13.3</ecNumber>
    </submittedName>
</protein>
<sequence length="511" mass="57247">MLKRVLGFWLVLLCLMLPAQAVINGPITLALASNHLVTPPAVYLGHDDFIWLAQKRSLTVAVYGIESQPLTMNSVTGRYWGMNADYLVLLGKALNINVNVKLYADEQQALAALLAGRVDLVLTTPGRISPQKAPFIASLPLVQGYPTLVTRLAEVMKPFHDNSDKLKIAITRDYPPESFIKQAFPNASVVSFADEYQALASVASHQSDYFLGNNLTTSFIIARDFYQTLGMVKFWRAPQSGDVLIALDSQRQLVNIVDRFISSLTEPQHSQIAQSWIDMGNLTFLTRDLAFTPQETRWLEKNRKLRIVINPYYAPFSMVDENQEIRGIVGDILNLIQLQTGLTFEPVIANSNEEMASIIRSGNWDILSSATYSPEREEQAAFTHPFLATPFVIVTRVAVKQTETMKPGMKVAIPAYHTLSEKLKAKYPGVQWVEVENTGAALSMLDRKEIDAVVSTQLASRYIIDHYYPNRLSYFRIPDERTAQIAFVIPRGSQELQSILNKAIDDIPPKN</sequence>
<feature type="signal peptide" evidence="4">
    <location>
        <begin position="1"/>
        <end position="21"/>
    </location>
</feature>
<dbReference type="EC" id="2.7.13.3" evidence="6"/>